<feature type="coiled-coil region" evidence="5">
    <location>
        <begin position="577"/>
        <end position="611"/>
    </location>
</feature>
<name>A0ABQ7LD68_BRACM</name>
<keyword evidence="3" id="KW-0547">Nucleotide-binding</keyword>
<dbReference type="Proteomes" id="UP000823674">
    <property type="component" value="Chromosome A09"/>
</dbReference>
<dbReference type="PANTHER" id="PTHR33463:SF220">
    <property type="entry name" value="NB-ARC DOMAIN-CONTAINING PROTEIN"/>
    <property type="match status" value="1"/>
</dbReference>
<dbReference type="Gene3D" id="1.10.8.430">
    <property type="entry name" value="Helical domain of apoptotic protease-activating factors"/>
    <property type="match status" value="1"/>
</dbReference>
<reference evidence="8 9" key="1">
    <citation type="submission" date="2021-03" db="EMBL/GenBank/DDBJ databases">
        <authorList>
            <person name="King G.J."/>
            <person name="Bancroft I."/>
            <person name="Baten A."/>
            <person name="Bloomfield J."/>
            <person name="Borpatragohain P."/>
            <person name="He Z."/>
            <person name="Irish N."/>
            <person name="Irwin J."/>
            <person name="Liu K."/>
            <person name="Mauleon R.P."/>
            <person name="Moore J."/>
            <person name="Morris R."/>
            <person name="Ostergaard L."/>
            <person name="Wang B."/>
            <person name="Wells R."/>
        </authorList>
    </citation>
    <scope>NUCLEOTIDE SEQUENCE [LARGE SCALE GENOMIC DNA]</scope>
    <source>
        <strain evidence="8">R-o-18</strain>
        <tissue evidence="8">Leaf</tissue>
    </source>
</reference>
<keyword evidence="4" id="KW-0611">Plant defense</keyword>
<evidence type="ECO:0000313" key="9">
    <source>
        <dbReference type="Proteomes" id="UP000823674"/>
    </source>
</evidence>
<dbReference type="InterPro" id="IPR042197">
    <property type="entry name" value="Apaf_helical"/>
</dbReference>
<dbReference type="Gene3D" id="1.10.10.10">
    <property type="entry name" value="Winged helix-like DNA-binding domain superfamily/Winged helix DNA-binding domain"/>
    <property type="match status" value="1"/>
</dbReference>
<gene>
    <name evidence="8" type="primary">A09p025970.1_BraROA</name>
    <name evidence="8" type="ORF">IGI04_035015</name>
</gene>
<evidence type="ECO:0000256" key="1">
    <source>
        <dbReference type="ARBA" id="ARBA00022614"/>
    </source>
</evidence>
<keyword evidence="5" id="KW-0175">Coiled coil</keyword>
<keyword evidence="2" id="KW-0677">Repeat</keyword>
<dbReference type="InterPro" id="IPR001611">
    <property type="entry name" value="Leu-rich_rpt"/>
</dbReference>
<dbReference type="SUPFAM" id="SSF52058">
    <property type="entry name" value="L domain-like"/>
    <property type="match status" value="1"/>
</dbReference>
<dbReference type="Pfam" id="PF23559">
    <property type="entry name" value="WHD_DRP"/>
    <property type="match status" value="1"/>
</dbReference>
<evidence type="ECO:0000313" key="8">
    <source>
        <dbReference type="EMBL" id="KAG5383545.1"/>
    </source>
</evidence>
<evidence type="ECO:0000256" key="5">
    <source>
        <dbReference type="SAM" id="Coils"/>
    </source>
</evidence>
<dbReference type="EMBL" id="JADBGQ010000008">
    <property type="protein sequence ID" value="KAG5383545.1"/>
    <property type="molecule type" value="Genomic_DNA"/>
</dbReference>
<dbReference type="InterPro" id="IPR050905">
    <property type="entry name" value="Plant_NBS-LRR"/>
</dbReference>
<evidence type="ECO:0000256" key="4">
    <source>
        <dbReference type="ARBA" id="ARBA00022821"/>
    </source>
</evidence>
<keyword evidence="1" id="KW-0433">Leucine-rich repeat</keyword>
<dbReference type="InterPro" id="IPR055414">
    <property type="entry name" value="LRR_R13L4/SHOC2-like"/>
</dbReference>
<organism evidence="8 9">
    <name type="scientific">Brassica rapa subsp. trilocularis</name>
    <dbReference type="NCBI Taxonomy" id="1813537"/>
    <lineage>
        <taxon>Eukaryota</taxon>
        <taxon>Viridiplantae</taxon>
        <taxon>Streptophyta</taxon>
        <taxon>Embryophyta</taxon>
        <taxon>Tracheophyta</taxon>
        <taxon>Spermatophyta</taxon>
        <taxon>Magnoliopsida</taxon>
        <taxon>eudicotyledons</taxon>
        <taxon>Gunneridae</taxon>
        <taxon>Pentapetalae</taxon>
        <taxon>rosids</taxon>
        <taxon>malvids</taxon>
        <taxon>Brassicales</taxon>
        <taxon>Brassicaceae</taxon>
        <taxon>Brassiceae</taxon>
        <taxon>Brassica</taxon>
    </lineage>
</organism>
<comment type="caution">
    <text evidence="8">The sequence shown here is derived from an EMBL/GenBank/DDBJ whole genome shotgun (WGS) entry which is preliminary data.</text>
</comment>
<protein>
    <recommendedName>
        <fullName evidence="10">NB-ARC domain-containing protein</fullName>
    </recommendedName>
</protein>
<dbReference type="Pfam" id="PF23598">
    <property type="entry name" value="LRR_14"/>
    <property type="match status" value="1"/>
</dbReference>
<dbReference type="Gene3D" id="3.80.10.10">
    <property type="entry name" value="Ribonuclease Inhibitor"/>
    <property type="match status" value="2"/>
</dbReference>
<dbReference type="InterPro" id="IPR032675">
    <property type="entry name" value="LRR_dom_sf"/>
</dbReference>
<evidence type="ECO:0000256" key="2">
    <source>
        <dbReference type="ARBA" id="ARBA00022737"/>
    </source>
</evidence>
<proteinExistence type="predicted"/>
<keyword evidence="9" id="KW-1185">Reference proteome</keyword>
<evidence type="ECO:0000256" key="3">
    <source>
        <dbReference type="ARBA" id="ARBA00022741"/>
    </source>
</evidence>
<dbReference type="InterPro" id="IPR058922">
    <property type="entry name" value="WHD_DRP"/>
</dbReference>
<accession>A0ABQ7LD68</accession>
<feature type="domain" description="Disease resistance protein winged helix" evidence="6">
    <location>
        <begin position="110"/>
        <end position="177"/>
    </location>
</feature>
<sequence>MEVTCLGADEAWDLFREKVGEVTLESHPDIPALARIVVERCRGSPLAVSVIGVAMAGKSLVQEWRYAIDALTLSAAKFSGMEDEILPVLKFSYDSLKDERVKLCFQYCALFRKGEHIWKDHLVEYWVDEGIIDGKEDRYRAEEECYDIIRYLVRACLLADDKHGNTVSMPSLVRELALWVASNFGKEKENFIVKPNEKLGEVPNVKDWGQVSRMSLSENKIKKISCSPVCPKLRTLLLGYNNLDKISSGFFMCMPNLVVLDLAANIGLRELPDGISRLISLQYLDLSHTDIKQLPLASLKELKRLQHLNLEFTGFLKEIAGISSLSNLQVLKLYASFDLDINLVEELQLLKHLKVLTVSGGDAYVWEQLMSNPRLASCTRNMYFYECEAGETGISIAATSSRLEELTIYESNIREIKIDQSSPKTMCNFQYLVKVEISECQGLQDLTWLLFAPNLGWLDVRESPQIEEIISKDKAAKFMNGEATMMPFLKLKHLDLAYLDQLSSIYWSPLSFPCLMKISIFGCPNLWKLPLGSSSANGCNLVIHGEEEWIEELQWDEEGTKEQFTLKGRKSEPVAAYPQNQSELEMLRKRVVDLEEENRSIKQRLERIERFLWQQQQLQQARAHQQPTTGMLPPQTVIHQQRQSQRTLPDMPSKEQVVEGVSEQFEKSKKLKAMCFKEWIAGGPDYTFLKYEKPSQTTFYINFMK</sequence>
<feature type="domain" description="Disease resistance R13L4/SHOC-2-like LRR" evidence="7">
    <location>
        <begin position="218"/>
        <end position="470"/>
    </location>
</feature>
<dbReference type="SUPFAM" id="SSF52540">
    <property type="entry name" value="P-loop containing nucleoside triphosphate hydrolases"/>
    <property type="match status" value="1"/>
</dbReference>
<evidence type="ECO:0008006" key="10">
    <source>
        <dbReference type="Google" id="ProtNLM"/>
    </source>
</evidence>
<evidence type="ECO:0000259" key="7">
    <source>
        <dbReference type="Pfam" id="PF23598"/>
    </source>
</evidence>
<evidence type="ECO:0000259" key="6">
    <source>
        <dbReference type="Pfam" id="PF23559"/>
    </source>
</evidence>
<dbReference type="PANTHER" id="PTHR33463">
    <property type="entry name" value="NB-ARC DOMAIN-CONTAINING PROTEIN-RELATED"/>
    <property type="match status" value="1"/>
</dbReference>
<dbReference type="InterPro" id="IPR036388">
    <property type="entry name" value="WH-like_DNA-bd_sf"/>
</dbReference>
<dbReference type="InterPro" id="IPR027417">
    <property type="entry name" value="P-loop_NTPase"/>
</dbReference>
<dbReference type="PROSITE" id="PS51450">
    <property type="entry name" value="LRR"/>
    <property type="match status" value="2"/>
</dbReference>